<evidence type="ECO:0000256" key="6">
    <source>
        <dbReference type="ARBA" id="ARBA00022792"/>
    </source>
</evidence>
<evidence type="ECO:0000256" key="3">
    <source>
        <dbReference type="ARBA" id="ARBA00007972"/>
    </source>
</evidence>
<dbReference type="Pfam" id="PF02284">
    <property type="entry name" value="COX5A"/>
    <property type="match status" value="1"/>
</dbReference>
<name>A0ABR1FC41_9ASCO</name>
<evidence type="ECO:0000256" key="5">
    <source>
        <dbReference type="ARBA" id="ARBA00022723"/>
    </source>
</evidence>
<evidence type="ECO:0000256" key="11">
    <source>
        <dbReference type="RuleBase" id="RU368103"/>
    </source>
</evidence>
<keyword evidence="5 11" id="KW-0479">Metal-binding</keyword>
<dbReference type="RefSeq" id="XP_064769746.1">
    <property type="nucleotide sequence ID" value="XM_064912056.1"/>
</dbReference>
<dbReference type="CDD" id="cd00923">
    <property type="entry name" value="Cyt_c_Oxidase_Va"/>
    <property type="match status" value="1"/>
</dbReference>
<keyword evidence="13" id="KW-1185">Reference proteome</keyword>
<keyword evidence="10 11" id="KW-0472">Membrane</keyword>
<comment type="caution">
    <text evidence="12">The sequence shown here is derived from an EMBL/GenBank/DDBJ whole genome shotgun (WGS) entry which is preliminary data.</text>
</comment>
<comment type="subunit">
    <text evidence="11">Component of the cytochrome c oxidase (complex IV, CIV), a multisubunit enzyme composed of a catalytic core of 3 subunits and several supernumerary subunits.</text>
</comment>
<protein>
    <recommendedName>
        <fullName evidence="11">Cytochrome c oxidase subunit 6, mitochondrial</fullName>
    </recommendedName>
    <alternativeName>
        <fullName evidence="11">Cytochrome c oxidase polypeptide VI</fullName>
    </alternativeName>
</protein>
<evidence type="ECO:0000256" key="1">
    <source>
        <dbReference type="ARBA" id="ARBA00004443"/>
    </source>
</evidence>
<keyword evidence="9 11" id="KW-0496">Mitochondrion</keyword>
<proteinExistence type="inferred from homology"/>
<dbReference type="GeneID" id="90037568"/>
<keyword evidence="8 11" id="KW-0408">Iron</keyword>
<comment type="similarity">
    <text evidence="3 11">Belongs to the cytochrome c oxidase subunit 5A family.</text>
</comment>
<keyword evidence="6 11" id="KW-0999">Mitochondrion inner membrane</keyword>
<dbReference type="PANTHER" id="PTHR14200:SF11">
    <property type="entry name" value="CYTOCHROME C OXIDASE SUBUNIT 5A, MITOCHONDRIAL"/>
    <property type="match status" value="1"/>
</dbReference>
<dbReference type="EMBL" id="JBBJBU010000002">
    <property type="protein sequence ID" value="KAK7206713.1"/>
    <property type="molecule type" value="Genomic_DNA"/>
</dbReference>
<gene>
    <name evidence="12" type="ORF">BZA70DRAFT_274920</name>
</gene>
<dbReference type="SUPFAM" id="SSF48479">
    <property type="entry name" value="Cytochrome c oxidase subunit E"/>
    <property type="match status" value="1"/>
</dbReference>
<comment type="subcellular location">
    <subcellularLocation>
        <location evidence="1 11">Mitochondrion inner membrane</location>
        <topology evidence="1 11">Peripheral membrane protein</topology>
        <orientation evidence="1 11">Matrix side</orientation>
    </subcellularLocation>
</comment>
<evidence type="ECO:0000256" key="4">
    <source>
        <dbReference type="ARBA" id="ARBA00022617"/>
    </source>
</evidence>
<dbReference type="Proteomes" id="UP001498771">
    <property type="component" value="Unassembled WGS sequence"/>
</dbReference>
<dbReference type="InterPro" id="IPR003204">
    <property type="entry name" value="Cyt_c_oxidase_su5A/6"/>
</dbReference>
<comment type="function">
    <text evidence="11">Component of the cytochrome c oxidase, the last enzyme in the mitochondrial electron transport chain which drives oxidative phosphorylation. The respiratory chain contains 3 multisubunit complexes succinate dehydrogenase (complex II, CII), ubiquinol-cytochrome c oxidoreductase (cytochrome b-c1 complex, complex III, CIII) and cytochrome c oxidase (complex IV, CIV), that cooperate to transfer electrons derived from NADH and succinate to molecular oxygen, creating an electrochemical gradient over the inner membrane that drives transmembrane transport and the ATP synthase. Cytochrome c oxidase is the component of the respiratory chain that catalyzes the reduction of oxygen to water. Electrons originating from reduced cytochrome c in the intermembrane space (IMS) are transferred via the dinuclear copper A center (CU(A)) of subunit 2 and heme A of subunit 1 to the active site in subunit 1, a binuclear center (BNC) formed by heme A3 and copper B (CU(B)). The BNC reduces molecular oxygen to 2 water molecules using 4 electrons from cytochrome c in the IMS and 4 protons from the mitochondrial matrix.</text>
</comment>
<evidence type="ECO:0000256" key="7">
    <source>
        <dbReference type="ARBA" id="ARBA00022946"/>
    </source>
</evidence>
<dbReference type="PANTHER" id="PTHR14200">
    <property type="entry name" value="CYTOCHROME C OXIDASE POLYPEPTIDE"/>
    <property type="match status" value="1"/>
</dbReference>
<accession>A0ABR1FC41</accession>
<dbReference type="Gene3D" id="1.25.40.40">
    <property type="entry name" value="Cytochrome c oxidase, subunit Va/VI"/>
    <property type="match status" value="1"/>
</dbReference>
<reference evidence="12 13" key="1">
    <citation type="submission" date="2024-03" db="EMBL/GenBank/DDBJ databases">
        <title>Genome-scale model development and genomic sequencing of the oleaginous clade Lipomyces.</title>
        <authorList>
            <consortium name="Lawrence Berkeley National Laboratory"/>
            <person name="Czajka J.J."/>
            <person name="Han Y."/>
            <person name="Kim J."/>
            <person name="Mondo S.J."/>
            <person name="Hofstad B.A."/>
            <person name="Robles A."/>
            <person name="Haridas S."/>
            <person name="Riley R."/>
            <person name="LaButti K."/>
            <person name="Pangilinan J."/>
            <person name="Andreopoulos W."/>
            <person name="Lipzen A."/>
            <person name="Yan J."/>
            <person name="Wang M."/>
            <person name="Ng V."/>
            <person name="Grigoriev I.V."/>
            <person name="Spatafora J.W."/>
            <person name="Magnuson J.K."/>
            <person name="Baker S.E."/>
            <person name="Pomraning K.R."/>
        </authorList>
    </citation>
    <scope>NUCLEOTIDE SEQUENCE [LARGE SCALE GENOMIC DNA]</scope>
    <source>
        <strain evidence="12 13">Phaff 52-87</strain>
    </source>
</reference>
<evidence type="ECO:0000313" key="13">
    <source>
        <dbReference type="Proteomes" id="UP001498771"/>
    </source>
</evidence>
<evidence type="ECO:0000313" key="12">
    <source>
        <dbReference type="EMBL" id="KAK7206713.1"/>
    </source>
</evidence>
<evidence type="ECO:0000256" key="10">
    <source>
        <dbReference type="ARBA" id="ARBA00023136"/>
    </source>
</evidence>
<evidence type="ECO:0000256" key="9">
    <source>
        <dbReference type="ARBA" id="ARBA00023128"/>
    </source>
</evidence>
<keyword evidence="4 11" id="KW-0349">Heme</keyword>
<organism evidence="12 13">
    <name type="scientific">Myxozyma melibiosi</name>
    <dbReference type="NCBI Taxonomy" id="54550"/>
    <lineage>
        <taxon>Eukaryota</taxon>
        <taxon>Fungi</taxon>
        <taxon>Dikarya</taxon>
        <taxon>Ascomycota</taxon>
        <taxon>Saccharomycotina</taxon>
        <taxon>Lipomycetes</taxon>
        <taxon>Lipomycetales</taxon>
        <taxon>Lipomycetaceae</taxon>
        <taxon>Myxozyma</taxon>
    </lineage>
</organism>
<keyword evidence="7 11" id="KW-0809">Transit peptide</keyword>
<evidence type="ECO:0000256" key="2">
    <source>
        <dbReference type="ARBA" id="ARBA00004673"/>
    </source>
</evidence>
<comment type="pathway">
    <text evidence="2 11">Energy metabolism; oxidative phosphorylation.</text>
</comment>
<dbReference type="InterPro" id="IPR036545">
    <property type="entry name" value="Cyt_c_oxidase_su5A/6_sf"/>
</dbReference>
<sequence>MASIFRSSSAAAAAVLRRQLPVARQLPIGANRLVLASRARVPCAAVRSYSAHADESYDEFNARFEKEFDEAYDSFEVQRVLTNCFSYDHVPSPAVIVKALTAARRVNDFATAVRVFEAIKLKVPAKHHYEAYLEELAGIREKLGVPLKEELFPESK</sequence>
<evidence type="ECO:0000256" key="8">
    <source>
        <dbReference type="ARBA" id="ARBA00023004"/>
    </source>
</evidence>